<accession>A0AAN1XXJ6</accession>
<organism evidence="7 8">
    <name type="scientific">Vulcanimicrobium alpinum</name>
    <dbReference type="NCBI Taxonomy" id="3016050"/>
    <lineage>
        <taxon>Bacteria</taxon>
        <taxon>Bacillati</taxon>
        <taxon>Vulcanimicrobiota</taxon>
        <taxon>Vulcanimicrobiia</taxon>
        <taxon>Vulcanimicrobiales</taxon>
        <taxon>Vulcanimicrobiaceae</taxon>
        <taxon>Vulcanimicrobium</taxon>
    </lineage>
</organism>
<dbReference type="Pfam" id="PF01566">
    <property type="entry name" value="Nramp"/>
    <property type="match status" value="1"/>
</dbReference>
<sequence length="383" mass="40476">MATLAVIGSTTTYELGWLTLLVIPMLAVIQAIAAQVGVVSKKGLEDCVRAEFGRAWALLALAALLIVNVLTLAADLEGGGAALQLLTHVDYRWWLAPLGALTVGVLVFGNYRGIERVLRYVALLFLTYVAAAFLARPNWGDVLYHSFVPHFDFRAATVSGALALLGTTLTAYAYVWETIEQSEEKPALRRLGLVQVDAALGIVVAGLTFWFILIATGVTLGVHHRSVETAEQAAQALAPVAGRYASLVFAVGLLGSALIAIPVIAGTSAYVASEMFGWRHSLDATFTHARKFYLVLSACVAAAVAIGLAGVPPIKLLYFSGIAGGIATPLTMALMLLVGRSRNVMHQRRIGPWLAAAGWSVTAIVTAATGIYLFQTLTGQGGS</sequence>
<protein>
    <submittedName>
        <fullName evidence="7">Iron transporter</fullName>
    </submittedName>
</protein>
<proteinExistence type="predicted"/>
<evidence type="ECO:0000256" key="1">
    <source>
        <dbReference type="ARBA" id="ARBA00004141"/>
    </source>
</evidence>
<feature type="transmembrane region" description="Helical" evidence="6">
    <location>
        <begin position="93"/>
        <end position="110"/>
    </location>
</feature>
<keyword evidence="3 6" id="KW-0812">Transmembrane</keyword>
<gene>
    <name evidence="7" type="ORF">WPS_14790</name>
</gene>
<keyword evidence="4 6" id="KW-1133">Transmembrane helix</keyword>
<dbReference type="InterPro" id="IPR001046">
    <property type="entry name" value="NRAMP_fam"/>
</dbReference>
<evidence type="ECO:0000256" key="4">
    <source>
        <dbReference type="ARBA" id="ARBA00022989"/>
    </source>
</evidence>
<feature type="transmembrane region" description="Helical" evidence="6">
    <location>
        <begin position="117"/>
        <end position="135"/>
    </location>
</feature>
<feature type="transmembrane region" description="Helical" evidence="6">
    <location>
        <begin position="55"/>
        <end position="73"/>
    </location>
</feature>
<comment type="subcellular location">
    <subcellularLocation>
        <location evidence="1">Membrane</location>
        <topology evidence="1">Multi-pass membrane protein</topology>
    </subcellularLocation>
</comment>
<dbReference type="KEGG" id="vab:WPS_14790"/>
<dbReference type="Proteomes" id="UP001317532">
    <property type="component" value="Chromosome"/>
</dbReference>
<dbReference type="PANTHER" id="PTHR11706">
    <property type="entry name" value="SOLUTE CARRIER PROTEIN FAMILY 11 MEMBER"/>
    <property type="match status" value="1"/>
</dbReference>
<evidence type="ECO:0000256" key="5">
    <source>
        <dbReference type="ARBA" id="ARBA00023136"/>
    </source>
</evidence>
<dbReference type="GO" id="GO:0015086">
    <property type="term" value="F:cadmium ion transmembrane transporter activity"/>
    <property type="evidence" value="ECO:0007669"/>
    <property type="project" value="TreeGrafter"/>
</dbReference>
<dbReference type="GO" id="GO:0005886">
    <property type="term" value="C:plasma membrane"/>
    <property type="evidence" value="ECO:0007669"/>
    <property type="project" value="TreeGrafter"/>
</dbReference>
<dbReference type="PANTHER" id="PTHR11706:SF33">
    <property type="entry name" value="NATURAL RESISTANCE-ASSOCIATED MACROPHAGE PROTEIN 2"/>
    <property type="match status" value="1"/>
</dbReference>
<feature type="transmembrane region" description="Helical" evidence="6">
    <location>
        <begin position="350"/>
        <end position="374"/>
    </location>
</feature>
<dbReference type="AlphaFoldDB" id="A0AAN1XXJ6"/>
<evidence type="ECO:0000256" key="3">
    <source>
        <dbReference type="ARBA" id="ARBA00022692"/>
    </source>
</evidence>
<feature type="transmembrane region" description="Helical" evidence="6">
    <location>
        <begin position="317"/>
        <end position="338"/>
    </location>
</feature>
<keyword evidence="2" id="KW-0813">Transport</keyword>
<dbReference type="EMBL" id="AP025523">
    <property type="protein sequence ID" value="BDE06203.1"/>
    <property type="molecule type" value="Genomic_DNA"/>
</dbReference>
<feature type="transmembrane region" description="Helical" evidence="6">
    <location>
        <begin position="15"/>
        <end position="34"/>
    </location>
</feature>
<keyword evidence="5 6" id="KW-0472">Membrane</keyword>
<name>A0AAN1XXJ6_UNVUL</name>
<dbReference type="GO" id="GO:0005384">
    <property type="term" value="F:manganese ion transmembrane transporter activity"/>
    <property type="evidence" value="ECO:0007669"/>
    <property type="project" value="TreeGrafter"/>
</dbReference>
<reference evidence="7 8" key="1">
    <citation type="journal article" date="2022" name="ISME Commun">
        <title>Vulcanimicrobium alpinus gen. nov. sp. nov., the first cultivated representative of the candidate phylum 'Eremiobacterota', is a metabolically versatile aerobic anoxygenic phototroph.</title>
        <authorList>
            <person name="Yabe S."/>
            <person name="Muto K."/>
            <person name="Abe K."/>
            <person name="Yokota A."/>
            <person name="Staudigel H."/>
            <person name="Tebo B.M."/>
        </authorList>
    </citation>
    <scope>NUCLEOTIDE SEQUENCE [LARGE SCALE GENOMIC DNA]</scope>
    <source>
        <strain evidence="7 8">WC8-2</strain>
    </source>
</reference>
<feature type="transmembrane region" description="Helical" evidence="6">
    <location>
        <begin position="196"/>
        <end position="224"/>
    </location>
</feature>
<feature type="transmembrane region" description="Helical" evidence="6">
    <location>
        <begin position="292"/>
        <end position="311"/>
    </location>
</feature>
<keyword evidence="8" id="KW-1185">Reference proteome</keyword>
<feature type="transmembrane region" description="Helical" evidence="6">
    <location>
        <begin position="155"/>
        <end position="175"/>
    </location>
</feature>
<evidence type="ECO:0000313" key="7">
    <source>
        <dbReference type="EMBL" id="BDE06203.1"/>
    </source>
</evidence>
<evidence type="ECO:0000313" key="8">
    <source>
        <dbReference type="Proteomes" id="UP001317532"/>
    </source>
</evidence>
<dbReference type="GO" id="GO:0034755">
    <property type="term" value="P:iron ion transmembrane transport"/>
    <property type="evidence" value="ECO:0007669"/>
    <property type="project" value="TreeGrafter"/>
</dbReference>
<feature type="transmembrane region" description="Helical" evidence="6">
    <location>
        <begin position="244"/>
        <end position="271"/>
    </location>
</feature>
<evidence type="ECO:0000256" key="2">
    <source>
        <dbReference type="ARBA" id="ARBA00022448"/>
    </source>
</evidence>
<evidence type="ECO:0000256" key="6">
    <source>
        <dbReference type="SAM" id="Phobius"/>
    </source>
</evidence>